<dbReference type="Proteomes" id="UP000179797">
    <property type="component" value="Unassembled WGS sequence"/>
</dbReference>
<dbReference type="CDD" id="cd00322">
    <property type="entry name" value="FNR_like"/>
    <property type="match status" value="1"/>
</dbReference>
<dbReference type="InterPro" id="IPR001433">
    <property type="entry name" value="OxRdtase_FAD/NAD-bd"/>
</dbReference>
<dbReference type="Gene3D" id="2.40.30.10">
    <property type="entry name" value="Translation factors"/>
    <property type="match status" value="1"/>
</dbReference>
<dbReference type="SUPFAM" id="SSF51905">
    <property type="entry name" value="FAD/NAD(P)-binding domain"/>
    <property type="match status" value="1"/>
</dbReference>
<dbReference type="PRINTS" id="PR00410">
    <property type="entry name" value="PHEHYDRXLASE"/>
</dbReference>
<dbReference type="AlphaFoldDB" id="A0A1S1Z3K5"/>
<evidence type="ECO:0000256" key="3">
    <source>
        <dbReference type="ARBA" id="ARBA00022827"/>
    </source>
</evidence>
<dbReference type="Gene3D" id="3.50.50.60">
    <property type="entry name" value="FAD/NAD(P)-binding domain"/>
    <property type="match status" value="2"/>
</dbReference>
<dbReference type="InterPro" id="IPR052206">
    <property type="entry name" value="Retinol_saturase"/>
</dbReference>
<organism evidence="7 8">
    <name type="scientific">Flammeovirga pacifica</name>
    <dbReference type="NCBI Taxonomy" id="915059"/>
    <lineage>
        <taxon>Bacteria</taxon>
        <taxon>Pseudomonadati</taxon>
        <taxon>Bacteroidota</taxon>
        <taxon>Cytophagia</taxon>
        <taxon>Cytophagales</taxon>
        <taxon>Flammeovirgaceae</taxon>
        <taxon>Flammeovirga</taxon>
    </lineage>
</organism>
<dbReference type="InterPro" id="IPR039261">
    <property type="entry name" value="FNR_nucleotide-bd"/>
</dbReference>
<proteinExistence type="predicted"/>
<sequence>MSYPQFDSIIIGGGLGGLVAGATLTKRGRKVLLLEQHYVIGGCATTFKRKDFVMEVGLHEMDGLYEKDLKNDIFDYLDVKKNVEFIKVPELYRLSSKDFDFVLPHGHDNALKALSDRFPKEKKNIEKFLLFMDQILTELPSFPTEKWKQMINLPIMPLRFPAVVKASKKTLGEWLDHYFEDENLKFLLQANLLYYHDDPYTMSMIYFAAAQTSYISGGGHFIKGGSQKLSDYLKEYIEKNGGQVLLGKKVNQIIVEDKKATGVIFQDHFNSSEPQKVYAKKVIANAAVPVVKNMLPPNEAKKLGKSIDHLEKACSLLSIYIGFKSDIRKLGSENYSTFFNDESVKTIKDAAKNAKDDYSKRNFVFVDYNQIDAELAPKDKGFGVICSADYLTDWDNLSPEDYQKKKEEVVQIYFDRLEKFLPGIKNEIEYYELATSKTINRYTGNPMGTPYGFAQTPKQAGMGRLPMKSPIKNLHFAGAWTFPGGGFTGAIISGFLSANLVDQKLNYDKLEEVNIKDQSIVKLIEKNILAKDTIELVYEKPDSFDYKAGQYAILELVDPKYNDIEIPHRPLSLVSHPSEKVIRFAMRSSHSSYKKSIDAMKINDYSRVYGPLGKFNVNDANKGIAFIVSGIGITPILPLLKELEEKKYPHPIYLFYSNKTEESAAYHQDFLKMDLPNFNYVPVFTSVDKRIDANKLKEHLHQWEDFQYYIIGSTEFSKSIKNQLIANPYINMNDIKVDDFG</sequence>
<dbReference type="GO" id="GO:0016491">
    <property type="term" value="F:oxidoreductase activity"/>
    <property type="evidence" value="ECO:0007669"/>
    <property type="project" value="InterPro"/>
</dbReference>
<dbReference type="EMBL" id="JRYR02000001">
    <property type="protein sequence ID" value="OHX67812.1"/>
    <property type="molecule type" value="Genomic_DNA"/>
</dbReference>
<dbReference type="Pfam" id="PF00175">
    <property type="entry name" value="NAD_binding_1"/>
    <property type="match status" value="1"/>
</dbReference>
<dbReference type="RefSeq" id="WP_044219613.1">
    <property type="nucleotide sequence ID" value="NZ_JRYR02000001.1"/>
</dbReference>
<keyword evidence="8" id="KW-1185">Reference proteome</keyword>
<evidence type="ECO:0000256" key="2">
    <source>
        <dbReference type="ARBA" id="ARBA00022729"/>
    </source>
</evidence>
<evidence type="ECO:0000313" key="7">
    <source>
        <dbReference type="EMBL" id="OHX67812.1"/>
    </source>
</evidence>
<accession>A0A1S1Z3K5</accession>
<comment type="caution">
    <text evidence="7">The sequence shown here is derived from an EMBL/GenBank/DDBJ whole genome shotgun (WGS) entry which is preliminary data.</text>
</comment>
<dbReference type="InterPro" id="IPR036188">
    <property type="entry name" value="FAD/NAD-bd_sf"/>
</dbReference>
<dbReference type="InterPro" id="IPR002937">
    <property type="entry name" value="Amino_oxidase"/>
</dbReference>
<dbReference type="InterPro" id="IPR017927">
    <property type="entry name" value="FAD-bd_FR_type"/>
</dbReference>
<evidence type="ECO:0000313" key="8">
    <source>
        <dbReference type="Proteomes" id="UP000179797"/>
    </source>
</evidence>
<reference evidence="7 8" key="1">
    <citation type="journal article" date="2012" name="Int. J. Syst. Evol. Microbiol.">
        <title>Flammeovirga pacifica sp. nov., isolated from deep-sea sediment.</title>
        <authorList>
            <person name="Xu H."/>
            <person name="Fu Y."/>
            <person name="Yang N."/>
            <person name="Ding Z."/>
            <person name="Lai Q."/>
            <person name="Zeng R."/>
        </authorList>
    </citation>
    <scope>NUCLEOTIDE SEQUENCE [LARGE SCALE GENOMIC DNA]</scope>
    <source>
        <strain evidence="8">DSM 24597 / LMG 26175 / WPAGA1</strain>
    </source>
</reference>
<dbReference type="STRING" id="915059.NH26_16440"/>
<dbReference type="Gene3D" id="3.40.50.80">
    <property type="entry name" value="Nucleotide-binding domain of ferredoxin-NADP reductase (FNR) module"/>
    <property type="match status" value="1"/>
</dbReference>
<protein>
    <recommendedName>
        <fullName evidence="6">FAD-binding FR-type domain-containing protein</fullName>
    </recommendedName>
</protein>
<name>A0A1S1Z3K5_FLAPC</name>
<feature type="domain" description="FAD-binding FR-type" evidence="6">
    <location>
        <begin position="516"/>
        <end position="618"/>
    </location>
</feature>
<dbReference type="SUPFAM" id="SSF63380">
    <property type="entry name" value="Riboflavin synthase domain-like"/>
    <property type="match status" value="1"/>
</dbReference>
<evidence type="ECO:0000256" key="5">
    <source>
        <dbReference type="ARBA" id="ARBA00023027"/>
    </source>
</evidence>
<keyword evidence="2" id="KW-0732">Signal</keyword>
<dbReference type="Pfam" id="PF01593">
    <property type="entry name" value="Amino_oxidase"/>
    <property type="match status" value="1"/>
</dbReference>
<evidence type="ECO:0000256" key="1">
    <source>
        <dbReference type="ARBA" id="ARBA00022630"/>
    </source>
</evidence>
<keyword evidence="4" id="KW-0521">NADP</keyword>
<gene>
    <name evidence="7" type="ORF">NH26_16440</name>
</gene>
<evidence type="ECO:0000256" key="4">
    <source>
        <dbReference type="ARBA" id="ARBA00022857"/>
    </source>
</evidence>
<dbReference type="InterPro" id="IPR017938">
    <property type="entry name" value="Riboflavin_synthase-like_b-brl"/>
</dbReference>
<dbReference type="PROSITE" id="PS51384">
    <property type="entry name" value="FAD_FR"/>
    <property type="match status" value="1"/>
</dbReference>
<keyword evidence="5" id="KW-0520">NAD</keyword>
<dbReference type="PANTHER" id="PTHR46091:SF3">
    <property type="entry name" value="AMINE OXIDASE DOMAIN-CONTAINING PROTEIN"/>
    <property type="match status" value="1"/>
</dbReference>
<dbReference type="PANTHER" id="PTHR46091">
    <property type="entry name" value="BLR7054 PROTEIN"/>
    <property type="match status" value="1"/>
</dbReference>
<keyword evidence="1" id="KW-0285">Flavoprotein</keyword>
<evidence type="ECO:0000259" key="6">
    <source>
        <dbReference type="PROSITE" id="PS51384"/>
    </source>
</evidence>
<dbReference type="OrthoDB" id="9789468at2"/>
<keyword evidence="3" id="KW-0274">FAD</keyword>
<dbReference type="SUPFAM" id="SSF52343">
    <property type="entry name" value="Ferredoxin reductase-like, C-terminal NADP-linked domain"/>
    <property type="match status" value="1"/>
</dbReference>